<dbReference type="Proteomes" id="UP000494172">
    <property type="component" value="Unassembled WGS sequence"/>
</dbReference>
<dbReference type="SUPFAM" id="SSF53850">
    <property type="entry name" value="Periplasmic binding protein-like II"/>
    <property type="match status" value="1"/>
</dbReference>
<proteinExistence type="inferred from homology"/>
<name>A0A9Q9SQL4_9BURK</name>
<dbReference type="GO" id="GO:0043565">
    <property type="term" value="F:sequence-specific DNA binding"/>
    <property type="evidence" value="ECO:0007669"/>
    <property type="project" value="TreeGrafter"/>
</dbReference>
<evidence type="ECO:0000256" key="4">
    <source>
        <dbReference type="ARBA" id="ARBA00023163"/>
    </source>
</evidence>
<evidence type="ECO:0000313" key="7">
    <source>
        <dbReference type="Proteomes" id="UP000494172"/>
    </source>
</evidence>
<protein>
    <submittedName>
        <fullName evidence="6">LysR family transcriptional regulator</fullName>
    </submittedName>
</protein>
<dbReference type="InterPro" id="IPR058163">
    <property type="entry name" value="LysR-type_TF_proteobact-type"/>
</dbReference>
<keyword evidence="4" id="KW-0804">Transcription</keyword>
<dbReference type="Pfam" id="PF00126">
    <property type="entry name" value="HTH_1"/>
    <property type="match status" value="1"/>
</dbReference>
<comment type="similarity">
    <text evidence="1">Belongs to the LysR transcriptional regulatory family.</text>
</comment>
<reference evidence="6 7" key="1">
    <citation type="submission" date="2019-09" db="EMBL/GenBank/DDBJ databases">
        <authorList>
            <person name="Depoorter E."/>
        </authorList>
    </citation>
    <scope>NUCLEOTIDE SEQUENCE [LARGE SCALE GENOMIC DNA]</scope>
    <source>
        <strain evidence="6">LMG 24066</strain>
    </source>
</reference>
<dbReference type="EMBL" id="CABVPX010000043">
    <property type="protein sequence ID" value="VWC38459.1"/>
    <property type="molecule type" value="Genomic_DNA"/>
</dbReference>
<evidence type="ECO:0000256" key="3">
    <source>
        <dbReference type="ARBA" id="ARBA00023125"/>
    </source>
</evidence>
<evidence type="ECO:0000313" key="6">
    <source>
        <dbReference type="EMBL" id="VWC38459.1"/>
    </source>
</evidence>
<keyword evidence="2" id="KW-0805">Transcription regulation</keyword>
<evidence type="ECO:0000256" key="1">
    <source>
        <dbReference type="ARBA" id="ARBA00009437"/>
    </source>
</evidence>
<comment type="caution">
    <text evidence="6">The sequence shown here is derived from an EMBL/GenBank/DDBJ whole genome shotgun (WGS) entry which is preliminary data.</text>
</comment>
<dbReference type="AlphaFoldDB" id="A0A9Q9SQL4"/>
<dbReference type="GO" id="GO:0006351">
    <property type="term" value="P:DNA-templated transcription"/>
    <property type="evidence" value="ECO:0007669"/>
    <property type="project" value="TreeGrafter"/>
</dbReference>
<dbReference type="Gene3D" id="1.10.10.10">
    <property type="entry name" value="Winged helix-like DNA-binding domain superfamily/Winged helix DNA-binding domain"/>
    <property type="match status" value="1"/>
</dbReference>
<evidence type="ECO:0000256" key="2">
    <source>
        <dbReference type="ARBA" id="ARBA00023015"/>
    </source>
</evidence>
<dbReference type="FunFam" id="1.10.10.10:FF:000001">
    <property type="entry name" value="LysR family transcriptional regulator"/>
    <property type="match status" value="1"/>
</dbReference>
<sequence length="312" mass="34177">MMRSKLDLNAVRVFVSVVDEGSFAGAARVLAMPGSNVSRHVAQLESRLGARLLERSTRHLRMTEAGRLLHERARPMLDALTQAEFELTSQQTELRGVLKLCVPGEIGPRMLGPIVAEFASRHPRVEIDCDTSLAGVSTLRDDIDLSIIVNRGKLDDSAFVVRPLVRLPSVVVAAPSLVERTGLPTRTEQLRQLPCITTLSTLKGQPWQFADRDGRIHKIPVASRYRVNSGEMAGLAAVNGIGFAILVERACAAALAEGRLVRVPLEMTPAPLELHAAYASRNSVNAKIRELLQMMQERLAVEEAMPSSRSLR</sequence>
<accession>A0A9Q9SQL4</accession>
<dbReference type="SUPFAM" id="SSF46785">
    <property type="entry name" value="Winged helix' DNA-binding domain"/>
    <property type="match status" value="1"/>
</dbReference>
<dbReference type="CDD" id="cd08422">
    <property type="entry name" value="PBP2_CrgA_like"/>
    <property type="match status" value="1"/>
</dbReference>
<gene>
    <name evidence="6" type="ORF">BAR24066_06793</name>
</gene>
<dbReference type="InterPro" id="IPR036390">
    <property type="entry name" value="WH_DNA-bd_sf"/>
</dbReference>
<evidence type="ECO:0000259" key="5">
    <source>
        <dbReference type="PROSITE" id="PS50931"/>
    </source>
</evidence>
<dbReference type="PANTHER" id="PTHR30537">
    <property type="entry name" value="HTH-TYPE TRANSCRIPTIONAL REGULATOR"/>
    <property type="match status" value="1"/>
</dbReference>
<organism evidence="6 7">
    <name type="scientific">Burkholderia arboris</name>
    <dbReference type="NCBI Taxonomy" id="488730"/>
    <lineage>
        <taxon>Bacteria</taxon>
        <taxon>Pseudomonadati</taxon>
        <taxon>Pseudomonadota</taxon>
        <taxon>Betaproteobacteria</taxon>
        <taxon>Burkholderiales</taxon>
        <taxon>Burkholderiaceae</taxon>
        <taxon>Burkholderia</taxon>
        <taxon>Burkholderia cepacia complex</taxon>
    </lineage>
</organism>
<feature type="domain" description="HTH lysR-type" evidence="5">
    <location>
        <begin position="6"/>
        <end position="63"/>
    </location>
</feature>
<dbReference type="Gene3D" id="3.40.190.290">
    <property type="match status" value="1"/>
</dbReference>
<dbReference type="InterPro" id="IPR000847">
    <property type="entry name" value="LysR_HTH_N"/>
</dbReference>
<dbReference type="PANTHER" id="PTHR30537:SF5">
    <property type="entry name" value="HTH-TYPE TRANSCRIPTIONAL ACTIVATOR TTDR-RELATED"/>
    <property type="match status" value="1"/>
</dbReference>
<dbReference type="InterPro" id="IPR005119">
    <property type="entry name" value="LysR_subst-bd"/>
</dbReference>
<dbReference type="GO" id="GO:0003700">
    <property type="term" value="F:DNA-binding transcription factor activity"/>
    <property type="evidence" value="ECO:0007669"/>
    <property type="project" value="InterPro"/>
</dbReference>
<keyword evidence="3" id="KW-0238">DNA-binding</keyword>
<dbReference type="PROSITE" id="PS50931">
    <property type="entry name" value="HTH_LYSR"/>
    <property type="match status" value="1"/>
</dbReference>
<dbReference type="InterPro" id="IPR036388">
    <property type="entry name" value="WH-like_DNA-bd_sf"/>
</dbReference>
<dbReference type="Pfam" id="PF03466">
    <property type="entry name" value="LysR_substrate"/>
    <property type="match status" value="1"/>
</dbReference>